<gene>
    <name evidence="1" type="ORF">SAMN05421647_103465</name>
</gene>
<name>A0A1N6RQ86_9GAMM</name>
<reference evidence="1 2" key="1">
    <citation type="submission" date="2017-01" db="EMBL/GenBank/DDBJ databases">
        <authorList>
            <person name="Mah S.A."/>
            <person name="Swanson W.J."/>
            <person name="Moy G.W."/>
            <person name="Vacquier V.D."/>
        </authorList>
    </citation>
    <scope>NUCLEOTIDE SEQUENCE [LARGE SCALE GENOMIC DNA]</scope>
    <source>
        <strain evidence="1 2">DSM 7027</strain>
    </source>
</reference>
<keyword evidence="2" id="KW-1185">Reference proteome</keyword>
<dbReference type="RefSeq" id="WP_076462586.1">
    <property type="nucleotide sequence ID" value="NZ_FTMN01000003.1"/>
</dbReference>
<sequence>MPLPENIAAIFPYPASWTDSITEGREYKTDIMRSRDGKEQRRALRSKPRKSLSFDVLLEGTEASNFDYLMTGLQPHRWLLPMWQRPRRLTTAVSAGGNTLQFAAPVSYELRSGDYLVLHREGAEPEAQQVDTVSGDRLSVTLTDVLEADWPAHSHVYPTEAAQLHKGNSGRYITSGVLRANMNFNCLVDARAPVEPELTFDLMIGALEVLTHPINWVNSLDVGYDWEPVLIDADIGPTAYETDGDLASQTRKCEVLTETSDEVDWWFAFFDRCRGRQVPFLMPTWVDLGLEAPASPGATFEVPGTALGLYLLDNPTYTHLMLRLHSGNQAYYEIQAVAPDFELGVTVITTAESWGEAYNPWECVQACLVNTCRLASDRMEISWVTDEVAKITFAVKTVEDVV</sequence>
<evidence type="ECO:0000313" key="2">
    <source>
        <dbReference type="Proteomes" id="UP000186895"/>
    </source>
</evidence>
<dbReference type="Proteomes" id="UP000186895">
    <property type="component" value="Unassembled WGS sequence"/>
</dbReference>
<accession>A0A1N6RQ86</accession>
<protein>
    <submittedName>
        <fullName evidence="1">Uncharacterized protein</fullName>
    </submittedName>
</protein>
<evidence type="ECO:0000313" key="1">
    <source>
        <dbReference type="EMBL" id="SIQ31038.1"/>
    </source>
</evidence>
<dbReference type="STRING" id="49186.SAMN05421647_103465"/>
<dbReference type="AlphaFoldDB" id="A0A1N6RQ86"/>
<proteinExistence type="predicted"/>
<organism evidence="1 2">
    <name type="scientific">Marinobacterium stanieri</name>
    <dbReference type="NCBI Taxonomy" id="49186"/>
    <lineage>
        <taxon>Bacteria</taxon>
        <taxon>Pseudomonadati</taxon>
        <taxon>Pseudomonadota</taxon>
        <taxon>Gammaproteobacteria</taxon>
        <taxon>Oceanospirillales</taxon>
        <taxon>Oceanospirillaceae</taxon>
        <taxon>Marinobacterium</taxon>
    </lineage>
</organism>
<dbReference type="EMBL" id="FTMN01000003">
    <property type="protein sequence ID" value="SIQ31038.1"/>
    <property type="molecule type" value="Genomic_DNA"/>
</dbReference>